<comment type="caution">
    <text evidence="1">The sequence shown here is derived from an EMBL/GenBank/DDBJ whole genome shotgun (WGS) entry which is preliminary data.</text>
</comment>
<evidence type="ECO:0000313" key="1">
    <source>
        <dbReference type="EMBL" id="KAK3748111.1"/>
    </source>
</evidence>
<dbReference type="EMBL" id="JAWDGP010006047">
    <property type="protein sequence ID" value="KAK3748111.1"/>
    <property type="molecule type" value="Genomic_DNA"/>
</dbReference>
<reference evidence="1" key="1">
    <citation type="journal article" date="2023" name="G3 (Bethesda)">
        <title>A reference genome for the long-term kleptoplast-retaining sea slug Elysia crispata morphotype clarki.</title>
        <authorList>
            <person name="Eastman K.E."/>
            <person name="Pendleton A.L."/>
            <person name="Shaikh M.A."/>
            <person name="Suttiyut T."/>
            <person name="Ogas R."/>
            <person name="Tomko P."/>
            <person name="Gavelis G."/>
            <person name="Widhalm J.R."/>
            <person name="Wisecaver J.H."/>
        </authorList>
    </citation>
    <scope>NUCLEOTIDE SEQUENCE</scope>
    <source>
        <strain evidence="1">ECLA1</strain>
    </source>
</reference>
<proteinExistence type="predicted"/>
<keyword evidence="2" id="KW-1185">Reference proteome</keyword>
<sequence>MSIFVSKFTSKDLFVCRRILSSQDSTPGLYRTVLESDLHIHCILCLLFWLLSKAGRSSANSTLSCYRLAVGVRDIFGDRHMGGKFSLCAPKRKLILNMRLGASLRISLSYTFKVLATAELNKTIKPSIKLSTSLKAPAWFESHTEIHEYLGTQRQARVKSPSFDLGTNKLSITCLPTGLSDPLSWALRKTLYVQVVKRPGNDCLDQRKPCEAY</sequence>
<evidence type="ECO:0000313" key="2">
    <source>
        <dbReference type="Proteomes" id="UP001283361"/>
    </source>
</evidence>
<dbReference type="Proteomes" id="UP001283361">
    <property type="component" value="Unassembled WGS sequence"/>
</dbReference>
<gene>
    <name evidence="1" type="ORF">RRG08_040592</name>
</gene>
<protein>
    <submittedName>
        <fullName evidence="1">Uncharacterized protein</fullName>
    </submittedName>
</protein>
<organism evidence="1 2">
    <name type="scientific">Elysia crispata</name>
    <name type="common">lettuce slug</name>
    <dbReference type="NCBI Taxonomy" id="231223"/>
    <lineage>
        <taxon>Eukaryota</taxon>
        <taxon>Metazoa</taxon>
        <taxon>Spiralia</taxon>
        <taxon>Lophotrochozoa</taxon>
        <taxon>Mollusca</taxon>
        <taxon>Gastropoda</taxon>
        <taxon>Heterobranchia</taxon>
        <taxon>Euthyneura</taxon>
        <taxon>Panpulmonata</taxon>
        <taxon>Sacoglossa</taxon>
        <taxon>Placobranchoidea</taxon>
        <taxon>Plakobranchidae</taxon>
        <taxon>Elysia</taxon>
    </lineage>
</organism>
<accession>A0AAE0YJI1</accession>
<name>A0AAE0YJI1_9GAST</name>
<dbReference type="AlphaFoldDB" id="A0AAE0YJI1"/>